<evidence type="ECO:0000256" key="3">
    <source>
        <dbReference type="ARBA" id="ARBA00022676"/>
    </source>
</evidence>
<comment type="similarity">
    <text evidence="2">Belongs to the glycosyltransferase 2 family.</text>
</comment>
<keyword evidence="7" id="KW-1185">Reference proteome</keyword>
<dbReference type="EMBL" id="CP042430">
    <property type="protein sequence ID" value="QEC48499.1"/>
    <property type="molecule type" value="Genomic_DNA"/>
</dbReference>
<evidence type="ECO:0000256" key="4">
    <source>
        <dbReference type="ARBA" id="ARBA00022679"/>
    </source>
</evidence>
<evidence type="ECO:0000259" key="5">
    <source>
        <dbReference type="Pfam" id="PF00535"/>
    </source>
</evidence>
<dbReference type="PANTHER" id="PTHR43179">
    <property type="entry name" value="RHAMNOSYLTRANSFERASE WBBL"/>
    <property type="match status" value="1"/>
</dbReference>
<evidence type="ECO:0000313" key="6">
    <source>
        <dbReference type="EMBL" id="QEC48499.1"/>
    </source>
</evidence>
<dbReference type="SUPFAM" id="SSF53448">
    <property type="entry name" value="Nucleotide-diphospho-sugar transferases"/>
    <property type="match status" value="1"/>
</dbReference>
<evidence type="ECO:0000256" key="1">
    <source>
        <dbReference type="ARBA" id="ARBA00004776"/>
    </source>
</evidence>
<organism evidence="6 7">
    <name type="scientific">Baekduia soli</name>
    <dbReference type="NCBI Taxonomy" id="496014"/>
    <lineage>
        <taxon>Bacteria</taxon>
        <taxon>Bacillati</taxon>
        <taxon>Actinomycetota</taxon>
        <taxon>Thermoleophilia</taxon>
        <taxon>Solirubrobacterales</taxon>
        <taxon>Baekduiaceae</taxon>
        <taxon>Baekduia</taxon>
    </lineage>
</organism>
<dbReference type="CDD" id="cd00761">
    <property type="entry name" value="Glyco_tranf_GTA_type"/>
    <property type="match status" value="1"/>
</dbReference>
<name>A0A5B8U5U8_9ACTN</name>
<dbReference type="AlphaFoldDB" id="A0A5B8U5U8"/>
<keyword evidence="3" id="KW-0328">Glycosyltransferase</keyword>
<dbReference type="Gene3D" id="3.90.550.10">
    <property type="entry name" value="Spore Coat Polysaccharide Biosynthesis Protein SpsA, Chain A"/>
    <property type="match status" value="1"/>
</dbReference>
<feature type="domain" description="Glycosyltransferase 2-like" evidence="5">
    <location>
        <begin position="33"/>
        <end position="158"/>
    </location>
</feature>
<sequence>MRLARPGPSGCGGGGSGHPCSYTPRLVALASLTVAVASHQRREALLRLLRGLDEQLAADAALRAGVRIVVVLDGSTDGSREAVEAAAWTVPVEVLWQPNRGLAAARNAGLRAAGDGLVWFLDDDLVLPPGVVARHRGAHDPARPAVVVGPCRIPPETAAPAALRAWWDEFYATLDRTGTIDRFDRFTVANASAPARLIAGAGGFDERFTAYGLEDYELAVRLLSHEVPLRFEPEAFVWHPDVPPMSLLIRRQEDIGRNTALLAHLHPGTADLLVPPGAVPRSRHVLRRLRLRSPRSLRTTSRIAMLAWRLLRPLGPRASRPFEHLARAAAHAAGVAAGDPGGHLLDRLLGYPPRPATD</sequence>
<protein>
    <submittedName>
        <fullName evidence="6">Glycosyltransferase family 2 protein</fullName>
    </submittedName>
</protein>
<dbReference type="InterPro" id="IPR029044">
    <property type="entry name" value="Nucleotide-diphossugar_trans"/>
</dbReference>
<dbReference type="GO" id="GO:0016757">
    <property type="term" value="F:glycosyltransferase activity"/>
    <property type="evidence" value="ECO:0007669"/>
    <property type="project" value="UniProtKB-KW"/>
</dbReference>
<dbReference type="OrthoDB" id="2676521at2"/>
<keyword evidence="4 6" id="KW-0808">Transferase</keyword>
<dbReference type="KEGG" id="bsol:FSW04_13600"/>
<evidence type="ECO:0000256" key="2">
    <source>
        <dbReference type="ARBA" id="ARBA00006739"/>
    </source>
</evidence>
<proteinExistence type="inferred from homology"/>
<dbReference type="InterPro" id="IPR001173">
    <property type="entry name" value="Glyco_trans_2-like"/>
</dbReference>
<accession>A0A5B8U5U8</accession>
<comment type="pathway">
    <text evidence="1">Cell wall biogenesis; cell wall polysaccharide biosynthesis.</text>
</comment>
<gene>
    <name evidence="6" type="ORF">FSW04_13600</name>
</gene>
<dbReference type="Pfam" id="PF00535">
    <property type="entry name" value="Glycos_transf_2"/>
    <property type="match status" value="1"/>
</dbReference>
<dbReference type="Proteomes" id="UP000321805">
    <property type="component" value="Chromosome"/>
</dbReference>
<dbReference type="PANTHER" id="PTHR43179:SF12">
    <property type="entry name" value="GALACTOFURANOSYLTRANSFERASE GLFT2"/>
    <property type="match status" value="1"/>
</dbReference>
<evidence type="ECO:0000313" key="7">
    <source>
        <dbReference type="Proteomes" id="UP000321805"/>
    </source>
</evidence>
<reference evidence="6 7" key="1">
    <citation type="journal article" date="2018" name="J. Microbiol.">
        <title>Baekduia soli gen. nov., sp. nov., a novel bacterium isolated from the soil of Baekdu Mountain and proposal of a novel family name, Baekduiaceae fam. nov.</title>
        <authorList>
            <person name="An D.S."/>
            <person name="Siddiqi M.Z."/>
            <person name="Kim K.H."/>
            <person name="Yu H.S."/>
            <person name="Im W.T."/>
        </authorList>
    </citation>
    <scope>NUCLEOTIDE SEQUENCE [LARGE SCALE GENOMIC DNA]</scope>
    <source>
        <strain evidence="6 7">BR7-21</strain>
    </source>
</reference>